<feature type="binding site" description="axial binding residue" evidence="10">
    <location>
        <position position="435"/>
    </location>
    <ligand>
        <name>heme</name>
        <dbReference type="ChEBI" id="CHEBI:30413"/>
    </ligand>
    <ligandPart>
        <name>Fe</name>
        <dbReference type="ChEBI" id="CHEBI:18248"/>
    </ligandPart>
</feature>
<keyword evidence="8 11" id="KW-0503">Monooxygenase</keyword>
<comment type="subcellular location">
    <subcellularLocation>
        <location evidence="2">Membrane</location>
    </subcellularLocation>
</comment>
<organism evidence="12 13">
    <name type="scientific">Flemingia macrophylla</name>
    <dbReference type="NCBI Taxonomy" id="520843"/>
    <lineage>
        <taxon>Eukaryota</taxon>
        <taxon>Viridiplantae</taxon>
        <taxon>Streptophyta</taxon>
        <taxon>Embryophyta</taxon>
        <taxon>Tracheophyta</taxon>
        <taxon>Spermatophyta</taxon>
        <taxon>Magnoliopsida</taxon>
        <taxon>eudicotyledons</taxon>
        <taxon>Gunneridae</taxon>
        <taxon>Pentapetalae</taxon>
        <taxon>rosids</taxon>
        <taxon>fabids</taxon>
        <taxon>Fabales</taxon>
        <taxon>Fabaceae</taxon>
        <taxon>Papilionoideae</taxon>
        <taxon>50 kb inversion clade</taxon>
        <taxon>NPAAA clade</taxon>
        <taxon>indigoferoid/millettioid clade</taxon>
        <taxon>Phaseoleae</taxon>
        <taxon>Flemingia</taxon>
    </lineage>
</organism>
<evidence type="ECO:0000256" key="8">
    <source>
        <dbReference type="ARBA" id="ARBA00023033"/>
    </source>
</evidence>
<dbReference type="SUPFAM" id="SSF48264">
    <property type="entry name" value="Cytochrome P450"/>
    <property type="match status" value="1"/>
</dbReference>
<dbReference type="InterPro" id="IPR002401">
    <property type="entry name" value="Cyt_P450_E_grp-I"/>
</dbReference>
<dbReference type="GO" id="GO:0046872">
    <property type="term" value="F:metal ion binding"/>
    <property type="evidence" value="ECO:0007669"/>
    <property type="project" value="UniProtKB-KW"/>
</dbReference>
<comment type="similarity">
    <text evidence="3 11">Belongs to the cytochrome P450 family.</text>
</comment>
<comment type="caution">
    <text evidence="12">The sequence shown here is derived from an EMBL/GenBank/DDBJ whole genome shotgun (WGS) entry which is preliminary data.</text>
</comment>
<name>A0ABD1N4N7_9FABA</name>
<protein>
    <recommendedName>
        <fullName evidence="14">Cytochrome P450</fullName>
    </recommendedName>
</protein>
<dbReference type="GO" id="GO:0004497">
    <property type="term" value="F:monooxygenase activity"/>
    <property type="evidence" value="ECO:0007669"/>
    <property type="project" value="UniProtKB-KW"/>
</dbReference>
<proteinExistence type="inferred from homology"/>
<dbReference type="InterPro" id="IPR017972">
    <property type="entry name" value="Cyt_P450_CS"/>
</dbReference>
<reference evidence="12 13" key="1">
    <citation type="submission" date="2024-08" db="EMBL/GenBank/DDBJ databases">
        <title>Insights into the chromosomal genome structure of Flemingia macrophylla.</title>
        <authorList>
            <person name="Ding Y."/>
            <person name="Zhao Y."/>
            <person name="Bi W."/>
            <person name="Wu M."/>
            <person name="Zhao G."/>
            <person name="Gong Y."/>
            <person name="Li W."/>
            <person name="Zhang P."/>
        </authorList>
    </citation>
    <scope>NUCLEOTIDE SEQUENCE [LARGE SCALE GENOMIC DNA]</scope>
    <source>
        <strain evidence="12">DYQJB</strain>
        <tissue evidence="12">Leaf</tissue>
    </source>
</reference>
<comment type="cofactor">
    <cofactor evidence="1 10">
        <name>heme</name>
        <dbReference type="ChEBI" id="CHEBI:30413"/>
    </cofactor>
</comment>
<keyword evidence="9" id="KW-0472">Membrane</keyword>
<evidence type="ECO:0000256" key="6">
    <source>
        <dbReference type="ARBA" id="ARBA00023002"/>
    </source>
</evidence>
<evidence type="ECO:0000256" key="4">
    <source>
        <dbReference type="ARBA" id="ARBA00022617"/>
    </source>
</evidence>
<dbReference type="Pfam" id="PF00067">
    <property type="entry name" value="p450"/>
    <property type="match status" value="1"/>
</dbReference>
<keyword evidence="6 11" id="KW-0560">Oxidoreductase</keyword>
<dbReference type="PRINTS" id="PR00385">
    <property type="entry name" value="P450"/>
</dbReference>
<gene>
    <name evidence="12" type="ORF">Fmac_004283</name>
</gene>
<accession>A0ABD1N4N7</accession>
<evidence type="ECO:0000256" key="5">
    <source>
        <dbReference type="ARBA" id="ARBA00022723"/>
    </source>
</evidence>
<evidence type="ECO:0000313" key="13">
    <source>
        <dbReference type="Proteomes" id="UP001603857"/>
    </source>
</evidence>
<evidence type="ECO:0000256" key="11">
    <source>
        <dbReference type="RuleBase" id="RU000461"/>
    </source>
</evidence>
<evidence type="ECO:0000256" key="1">
    <source>
        <dbReference type="ARBA" id="ARBA00001971"/>
    </source>
</evidence>
<keyword evidence="7 10" id="KW-0408">Iron</keyword>
<dbReference type="Gene3D" id="1.10.630.10">
    <property type="entry name" value="Cytochrome P450"/>
    <property type="match status" value="1"/>
</dbReference>
<dbReference type="AlphaFoldDB" id="A0ABD1N4N7"/>
<keyword evidence="4 10" id="KW-0349">Heme</keyword>
<sequence>MMMIWIAIALVCFAYLWPWRSKNKEKKLPPGPKGLPILGSLHLLRENPHRDLHQLAQKYGPVMHLRLGFVPTIVVSSPQVAELFLKTHDLIFASRPQFQAAKYIFWEQKDFAFGEYGSYWRNMRKMCTLGLLSQTKINSFRSMREEELDLLIKLLREAANIGATVDVSAKIATLNADMNCRMILGKKYMDHDLDEKGFKAVMQEIMQLLATPNIGDYIPYISKLDLQGIIKRLKAAHKIFDDFLEKIIDEHVQSVKGEYKVKDFVDFMLSFLGNEESGYRIELSNIKAILLDMLLGSIDTGGTAIEWTLSELLRNPRVMKKVQMELEKVVGMKRKVEESDLDKLEYLDMVIKESLRLHPVGPLLIPHCSREDCMVGEFFIPKDSRVIINAWAIMRHPSAWDDAEKFWPERFEGCSIDVRGQELQYIPFGSGRRGCPGMQLGLTVIRITVAQFVHCFDWNLPNEMLASELDMMEEFGLSMPRANHLLAVPTYRLQHDSDITDKFGITM</sequence>
<dbReference type="FunFam" id="1.10.630.10:FF:000011">
    <property type="entry name" value="Cytochrome P450 83B1"/>
    <property type="match status" value="1"/>
</dbReference>
<evidence type="ECO:0000256" key="9">
    <source>
        <dbReference type="ARBA" id="ARBA00023136"/>
    </source>
</evidence>
<dbReference type="InterPro" id="IPR001128">
    <property type="entry name" value="Cyt_P450"/>
</dbReference>
<dbReference type="GO" id="GO:0016020">
    <property type="term" value="C:membrane"/>
    <property type="evidence" value="ECO:0007669"/>
    <property type="project" value="UniProtKB-SubCell"/>
</dbReference>
<dbReference type="PANTHER" id="PTHR47943:SF4">
    <property type="entry name" value="CYTOCHROME P450 FAMILY 71 PROTEIN"/>
    <property type="match status" value="1"/>
</dbReference>
<keyword evidence="5 10" id="KW-0479">Metal-binding</keyword>
<dbReference type="PANTHER" id="PTHR47943">
    <property type="entry name" value="CYTOCHROME P450 93A3-LIKE"/>
    <property type="match status" value="1"/>
</dbReference>
<evidence type="ECO:0000313" key="12">
    <source>
        <dbReference type="EMBL" id="KAL2342998.1"/>
    </source>
</evidence>
<keyword evidence="13" id="KW-1185">Reference proteome</keyword>
<dbReference type="InterPro" id="IPR036396">
    <property type="entry name" value="Cyt_P450_sf"/>
</dbReference>
<dbReference type="CDD" id="cd11072">
    <property type="entry name" value="CYP71-like"/>
    <property type="match status" value="1"/>
</dbReference>
<evidence type="ECO:0000256" key="3">
    <source>
        <dbReference type="ARBA" id="ARBA00010617"/>
    </source>
</evidence>
<dbReference type="EMBL" id="JBGMDY010000002">
    <property type="protein sequence ID" value="KAL2342998.1"/>
    <property type="molecule type" value="Genomic_DNA"/>
</dbReference>
<evidence type="ECO:0000256" key="7">
    <source>
        <dbReference type="ARBA" id="ARBA00023004"/>
    </source>
</evidence>
<evidence type="ECO:0000256" key="10">
    <source>
        <dbReference type="PIRSR" id="PIRSR602401-1"/>
    </source>
</evidence>
<evidence type="ECO:0008006" key="14">
    <source>
        <dbReference type="Google" id="ProtNLM"/>
    </source>
</evidence>
<dbReference type="PROSITE" id="PS00086">
    <property type="entry name" value="CYTOCHROME_P450"/>
    <property type="match status" value="1"/>
</dbReference>
<evidence type="ECO:0000256" key="2">
    <source>
        <dbReference type="ARBA" id="ARBA00004370"/>
    </source>
</evidence>
<dbReference type="Proteomes" id="UP001603857">
    <property type="component" value="Unassembled WGS sequence"/>
</dbReference>
<dbReference type="PRINTS" id="PR00463">
    <property type="entry name" value="EP450I"/>
</dbReference>